<keyword evidence="1" id="KW-0862">Zinc</keyword>
<feature type="region of interest" description="Disordered" evidence="2">
    <location>
        <begin position="104"/>
        <end position="153"/>
    </location>
</feature>
<dbReference type="PROSITE" id="PS50157">
    <property type="entry name" value="ZINC_FINGER_C2H2_2"/>
    <property type="match status" value="1"/>
</dbReference>
<evidence type="ECO:0000256" key="1">
    <source>
        <dbReference type="PROSITE-ProRule" id="PRU00042"/>
    </source>
</evidence>
<protein>
    <recommendedName>
        <fullName evidence="4">C2H2-type domain-containing protein</fullName>
    </recommendedName>
</protein>
<keyword evidence="1" id="KW-0863">Zinc-finger</keyword>
<comment type="caution">
    <text evidence="5">The sequence shown here is derived from an EMBL/GenBank/DDBJ whole genome shotgun (WGS) entry which is preliminary data.</text>
</comment>
<feature type="compositionally biased region" description="Low complexity" evidence="2">
    <location>
        <begin position="130"/>
        <end position="148"/>
    </location>
</feature>
<evidence type="ECO:0000259" key="4">
    <source>
        <dbReference type="PROSITE" id="PS50157"/>
    </source>
</evidence>
<feature type="chain" id="PRO_5042895863" description="C2H2-type domain-containing protein" evidence="3">
    <location>
        <begin position="27"/>
        <end position="425"/>
    </location>
</feature>
<feature type="compositionally biased region" description="Polar residues" evidence="2">
    <location>
        <begin position="110"/>
        <end position="123"/>
    </location>
</feature>
<evidence type="ECO:0000313" key="5">
    <source>
        <dbReference type="EMBL" id="KAK9129535.1"/>
    </source>
</evidence>
<dbReference type="PANTHER" id="PTHR31681">
    <property type="entry name" value="C2H2-LIKE ZINC FINGER PROTEIN"/>
    <property type="match status" value="1"/>
</dbReference>
<organism evidence="5 6">
    <name type="scientific">Stephania japonica</name>
    <dbReference type="NCBI Taxonomy" id="461633"/>
    <lineage>
        <taxon>Eukaryota</taxon>
        <taxon>Viridiplantae</taxon>
        <taxon>Streptophyta</taxon>
        <taxon>Embryophyta</taxon>
        <taxon>Tracheophyta</taxon>
        <taxon>Spermatophyta</taxon>
        <taxon>Magnoliopsida</taxon>
        <taxon>Ranunculales</taxon>
        <taxon>Menispermaceae</taxon>
        <taxon>Menispermoideae</taxon>
        <taxon>Cissampelideae</taxon>
        <taxon>Stephania</taxon>
    </lineage>
</organism>
<dbReference type="Proteomes" id="UP001417504">
    <property type="component" value="Unassembled WGS sequence"/>
</dbReference>
<dbReference type="SUPFAM" id="SSF56399">
    <property type="entry name" value="ADP-ribosylation"/>
    <property type="match status" value="1"/>
</dbReference>
<dbReference type="InterPro" id="IPR013087">
    <property type="entry name" value="Znf_C2H2_type"/>
</dbReference>
<sequence length="425" mass="46502">MNRSAFGSATLFLYYFLALIFMTVFAFTPKNPQQHQNKSKRNDKSWKQHHPSSWDQIKSLLTCKQVEIESPSTKASVIGYSKLGSSCSSICSFRDVVHTNTRVVHRADNSPESSTVGIQQTGLLTRKPLNNNNKNKNNNNNKPSSSTNGIGGCSGSSSNSKAMQFRRLSGCYECHTIVDPSIYPSPRTTIHVCSQCGEVFPKIESLDLHQSIKHAVSELGTEDSGRNIVEIIFKSSWMKTESPICKIERILKVHNTQRTIQRFEECRDAVKARANANVKKNPRCAADGNELLRFHCTSLTCALGARRSTTLCGAFPGCEVCTVIRHGFSSKAVRTTASSGRAHDGFVGGPGLVGRRAMLVCRVIAGRVKRIADDATAQEDSVAAATSAYDSVAGQSGVYANLEELVVFNPRAILPCFVVIYKAID</sequence>
<evidence type="ECO:0000313" key="6">
    <source>
        <dbReference type="Proteomes" id="UP001417504"/>
    </source>
</evidence>
<dbReference type="EMBL" id="JBBNAE010000004">
    <property type="protein sequence ID" value="KAK9129535.1"/>
    <property type="molecule type" value="Genomic_DNA"/>
</dbReference>
<gene>
    <name evidence="5" type="ORF">Sjap_010022</name>
</gene>
<feature type="domain" description="C2H2-type" evidence="4">
    <location>
        <begin position="191"/>
        <end position="219"/>
    </location>
</feature>
<accession>A0AAP0P605</accession>
<dbReference type="PROSITE" id="PS00028">
    <property type="entry name" value="ZINC_FINGER_C2H2_1"/>
    <property type="match status" value="1"/>
</dbReference>
<feature type="signal peptide" evidence="3">
    <location>
        <begin position="1"/>
        <end position="26"/>
    </location>
</feature>
<dbReference type="Gene3D" id="3.90.228.10">
    <property type="match status" value="1"/>
</dbReference>
<dbReference type="AlphaFoldDB" id="A0AAP0P605"/>
<keyword evidence="3" id="KW-0732">Signal</keyword>
<keyword evidence="6" id="KW-1185">Reference proteome</keyword>
<proteinExistence type="predicted"/>
<evidence type="ECO:0000256" key="2">
    <source>
        <dbReference type="SAM" id="MobiDB-lite"/>
    </source>
</evidence>
<name>A0AAP0P605_9MAGN</name>
<reference evidence="5 6" key="1">
    <citation type="submission" date="2024-01" db="EMBL/GenBank/DDBJ databases">
        <title>Genome assemblies of Stephania.</title>
        <authorList>
            <person name="Yang L."/>
        </authorList>
    </citation>
    <scope>NUCLEOTIDE SEQUENCE [LARGE SCALE GENOMIC DNA]</scope>
    <source>
        <strain evidence="5">QJT</strain>
        <tissue evidence="5">Leaf</tissue>
    </source>
</reference>
<keyword evidence="1" id="KW-0479">Metal-binding</keyword>
<evidence type="ECO:0000256" key="3">
    <source>
        <dbReference type="SAM" id="SignalP"/>
    </source>
</evidence>
<dbReference type="PANTHER" id="PTHR31681:SF12">
    <property type="entry name" value="C2H2-LIKE ZINC FINGER PROTEIN"/>
    <property type="match status" value="1"/>
</dbReference>
<dbReference type="GO" id="GO:0008270">
    <property type="term" value="F:zinc ion binding"/>
    <property type="evidence" value="ECO:0007669"/>
    <property type="project" value="UniProtKB-KW"/>
</dbReference>